<dbReference type="InterPro" id="IPR013785">
    <property type="entry name" value="Aldolase_TIM"/>
</dbReference>
<dbReference type="EC" id="5.3.1.16" evidence="9 11"/>
<dbReference type="Gene3D" id="3.20.20.70">
    <property type="entry name" value="Aldolase class I"/>
    <property type="match status" value="1"/>
</dbReference>
<evidence type="ECO:0000256" key="4">
    <source>
        <dbReference type="ARBA" id="ARBA00009667"/>
    </source>
</evidence>
<evidence type="ECO:0000313" key="13">
    <source>
        <dbReference type="Proteomes" id="UP000076023"/>
    </source>
</evidence>
<reference evidence="13" key="1">
    <citation type="journal article" date="2017" name="Genome Announc.">
        <title>Draft Genome Sequence of Terrimicrobium sacchariphilum NM-5T, a Facultative Anaerobic Soil Bacterium of the Class Spartobacteria.</title>
        <authorList>
            <person name="Qiu Y.L."/>
            <person name="Tourlousse D.M."/>
            <person name="Matsuura N."/>
            <person name="Ohashi A."/>
            <person name="Sekiguchi Y."/>
        </authorList>
    </citation>
    <scope>NUCLEOTIDE SEQUENCE [LARGE SCALE GENOMIC DNA]</scope>
    <source>
        <strain evidence="13">NM-5</strain>
    </source>
</reference>
<evidence type="ECO:0000256" key="11">
    <source>
        <dbReference type="RuleBase" id="RU003658"/>
    </source>
</evidence>
<dbReference type="HAMAP" id="MF_01014">
    <property type="entry name" value="HisA"/>
    <property type="match status" value="1"/>
</dbReference>
<feature type="active site" description="Proton donor" evidence="9">
    <location>
        <position position="130"/>
    </location>
</feature>
<comment type="subcellular location">
    <subcellularLocation>
        <location evidence="2 9 11">Cytoplasm</location>
    </subcellularLocation>
</comment>
<feature type="active site" description="Proton acceptor" evidence="9">
    <location>
        <position position="8"/>
    </location>
</feature>
<evidence type="ECO:0000256" key="10">
    <source>
        <dbReference type="RuleBase" id="RU003657"/>
    </source>
</evidence>
<dbReference type="STRING" id="690879.TSACC_21329"/>
<dbReference type="FunFam" id="3.20.20.70:FF:000009">
    <property type="entry name" value="1-(5-phosphoribosyl)-5-[(5-phosphoribosylamino)methylideneamino] imidazole-4-carboxamide isomerase"/>
    <property type="match status" value="1"/>
</dbReference>
<proteinExistence type="inferred from homology"/>
<dbReference type="GO" id="GO:0005737">
    <property type="term" value="C:cytoplasm"/>
    <property type="evidence" value="ECO:0007669"/>
    <property type="project" value="UniProtKB-SubCell"/>
</dbReference>
<dbReference type="PANTHER" id="PTHR43090:SF2">
    <property type="entry name" value="1-(5-PHOSPHORIBOSYL)-5-[(5-PHOSPHORIBOSYLAMINO)METHYLIDENEAMINO] IMIDAZOLE-4-CARBOXAMIDE ISOMERASE"/>
    <property type="match status" value="1"/>
</dbReference>
<dbReference type="InterPro" id="IPR011060">
    <property type="entry name" value="RibuloseP-bd_barrel"/>
</dbReference>
<keyword evidence="5 9" id="KW-0963">Cytoplasm</keyword>
<gene>
    <name evidence="9" type="primary">hisA</name>
    <name evidence="12" type="ORF">TSACC_21329</name>
</gene>
<dbReference type="AlphaFoldDB" id="A0A146G8F6"/>
<dbReference type="UniPathway" id="UPA00031">
    <property type="reaction ID" value="UER00009"/>
</dbReference>
<accession>A0A146G8F6</accession>
<keyword evidence="7 9" id="KW-0368">Histidine biosynthesis</keyword>
<comment type="similarity">
    <text evidence="4 9 10">Belongs to the HisA/HisF family.</text>
</comment>
<dbReference type="CDD" id="cd04732">
    <property type="entry name" value="HisA"/>
    <property type="match status" value="1"/>
</dbReference>
<dbReference type="EMBL" id="BDCO01000002">
    <property type="protein sequence ID" value="GAT32926.1"/>
    <property type="molecule type" value="Genomic_DNA"/>
</dbReference>
<dbReference type="FunCoup" id="A0A146G8F6">
    <property type="interactions" value="465"/>
</dbReference>
<dbReference type="Pfam" id="PF00977">
    <property type="entry name" value="His_biosynth"/>
    <property type="match status" value="1"/>
</dbReference>
<dbReference type="SUPFAM" id="SSF51366">
    <property type="entry name" value="Ribulose-phoshate binding barrel"/>
    <property type="match status" value="1"/>
</dbReference>
<evidence type="ECO:0000256" key="9">
    <source>
        <dbReference type="HAMAP-Rule" id="MF_01014"/>
    </source>
</evidence>
<evidence type="ECO:0000313" key="12">
    <source>
        <dbReference type="EMBL" id="GAT32926.1"/>
    </source>
</evidence>
<comment type="caution">
    <text evidence="12">The sequence shown here is derived from an EMBL/GenBank/DDBJ whole genome shotgun (WGS) entry which is preliminary data.</text>
</comment>
<sequence>MLLLPAIDLMGGEVVRLKRGLATEKTVYSNDPVAFAKKWEDAGADWLHIVDLDAAFGGVPRNLEYVQKICEAVNIPCELGGGMRNADNVSAAFAAGVSRVILGTRASESIDYVREMCQEFGGERIAVGIDAKNGLVAVKGWTETTTQKATDLALSAQAVGVGTIIYTDIATDGMLVGPNYAELQAMLDTLKCNLIASGGVSAVEDLHKLAEMKGLYGAIIGKALYDGKITPPLPRL</sequence>
<keyword evidence="6 9" id="KW-0028">Amino-acid biosynthesis</keyword>
<dbReference type="InterPro" id="IPR006063">
    <property type="entry name" value="HisA_bact_arch"/>
</dbReference>
<dbReference type="InterPro" id="IPR044524">
    <property type="entry name" value="Isoase_HisA-like"/>
</dbReference>
<keyword evidence="8 9" id="KW-0413">Isomerase</keyword>
<dbReference type="Proteomes" id="UP000076023">
    <property type="component" value="Unassembled WGS sequence"/>
</dbReference>
<evidence type="ECO:0000256" key="5">
    <source>
        <dbReference type="ARBA" id="ARBA00022490"/>
    </source>
</evidence>
<dbReference type="NCBIfam" id="TIGR00007">
    <property type="entry name" value="1-(5-phosphoribosyl)-5-[(5-phosphoribosylamino)methylideneamino]imidazole-4-carboxamide isomerase"/>
    <property type="match status" value="1"/>
</dbReference>
<keyword evidence="13" id="KW-1185">Reference proteome</keyword>
<dbReference type="GO" id="GO:0000105">
    <property type="term" value="P:L-histidine biosynthetic process"/>
    <property type="evidence" value="ECO:0007669"/>
    <property type="project" value="UniProtKB-UniRule"/>
</dbReference>
<comment type="pathway">
    <text evidence="3 9 11">Amino-acid biosynthesis; L-histidine biosynthesis; L-histidine from 5-phospho-alpha-D-ribose 1-diphosphate: step 4/9.</text>
</comment>
<evidence type="ECO:0000256" key="8">
    <source>
        <dbReference type="ARBA" id="ARBA00023235"/>
    </source>
</evidence>
<evidence type="ECO:0000256" key="1">
    <source>
        <dbReference type="ARBA" id="ARBA00000901"/>
    </source>
</evidence>
<evidence type="ECO:0000256" key="3">
    <source>
        <dbReference type="ARBA" id="ARBA00005133"/>
    </source>
</evidence>
<dbReference type="PANTHER" id="PTHR43090">
    <property type="entry name" value="1-(5-PHOSPHORIBOSYL)-5-[(5-PHOSPHORIBOSYLAMINO)METHYLIDENEAMINO] IMIDAZOLE-4-CARBOXAMIDE ISOMERASE"/>
    <property type="match status" value="1"/>
</dbReference>
<protein>
    <recommendedName>
        <fullName evidence="9 11">1-(5-phosphoribosyl)-5-[(5-phosphoribosylamino)methylideneamino] imidazole-4-carboxamide isomerase</fullName>
        <ecNumber evidence="9 11">5.3.1.16</ecNumber>
    </recommendedName>
    <alternativeName>
        <fullName evidence="9">Phosphoribosylformimino-5-aminoimidazole carboxamide ribotide isomerase</fullName>
    </alternativeName>
</protein>
<dbReference type="InterPro" id="IPR006062">
    <property type="entry name" value="His_biosynth"/>
</dbReference>
<dbReference type="GO" id="GO:0003949">
    <property type="term" value="F:1-(5-phosphoribosyl)-5-[(5-phosphoribosylamino)methylideneamino]imidazole-4-carboxamide isomerase activity"/>
    <property type="evidence" value="ECO:0007669"/>
    <property type="project" value="UniProtKB-UniRule"/>
</dbReference>
<name>A0A146G8F6_TERSA</name>
<evidence type="ECO:0000256" key="7">
    <source>
        <dbReference type="ARBA" id="ARBA00023102"/>
    </source>
</evidence>
<evidence type="ECO:0000256" key="2">
    <source>
        <dbReference type="ARBA" id="ARBA00004496"/>
    </source>
</evidence>
<dbReference type="OrthoDB" id="9781704at2"/>
<comment type="catalytic activity">
    <reaction evidence="1 9 11">
        <text>1-(5-phospho-beta-D-ribosyl)-5-[(5-phospho-beta-D-ribosylamino)methylideneamino]imidazole-4-carboxamide = 5-[(5-phospho-1-deoxy-D-ribulos-1-ylimino)methylamino]-1-(5-phospho-beta-D-ribosyl)imidazole-4-carboxamide</text>
        <dbReference type="Rhea" id="RHEA:15469"/>
        <dbReference type="ChEBI" id="CHEBI:58435"/>
        <dbReference type="ChEBI" id="CHEBI:58525"/>
        <dbReference type="EC" id="5.3.1.16"/>
    </reaction>
</comment>
<dbReference type="InterPro" id="IPR023016">
    <property type="entry name" value="HisA/PriA"/>
</dbReference>
<evidence type="ECO:0000256" key="6">
    <source>
        <dbReference type="ARBA" id="ARBA00022605"/>
    </source>
</evidence>
<organism evidence="12 13">
    <name type="scientific">Terrimicrobium sacchariphilum</name>
    <dbReference type="NCBI Taxonomy" id="690879"/>
    <lineage>
        <taxon>Bacteria</taxon>
        <taxon>Pseudomonadati</taxon>
        <taxon>Verrucomicrobiota</taxon>
        <taxon>Terrimicrobiia</taxon>
        <taxon>Terrimicrobiales</taxon>
        <taxon>Terrimicrobiaceae</taxon>
        <taxon>Terrimicrobium</taxon>
    </lineage>
</organism>
<dbReference type="GO" id="GO:0000162">
    <property type="term" value="P:L-tryptophan biosynthetic process"/>
    <property type="evidence" value="ECO:0007669"/>
    <property type="project" value="TreeGrafter"/>
</dbReference>
<dbReference type="RefSeq" id="WP_075078722.1">
    <property type="nucleotide sequence ID" value="NZ_BDCO01000002.1"/>
</dbReference>
<dbReference type="InParanoid" id="A0A146G8F6"/>